<dbReference type="InterPro" id="IPR004358">
    <property type="entry name" value="Sig_transdc_His_kin-like_C"/>
</dbReference>
<evidence type="ECO:0000256" key="4">
    <source>
        <dbReference type="ARBA" id="ARBA00022519"/>
    </source>
</evidence>
<evidence type="ECO:0000256" key="8">
    <source>
        <dbReference type="ARBA" id="ARBA00022741"/>
    </source>
</evidence>
<name>A0ABV4E8S8_9GAMM</name>
<dbReference type="EMBL" id="JBGFFX010000007">
    <property type="protein sequence ID" value="MEY8771325.1"/>
    <property type="molecule type" value="Genomic_DNA"/>
</dbReference>
<keyword evidence="3 14" id="KW-1003">Cell membrane</keyword>
<dbReference type="Gene3D" id="1.10.287.130">
    <property type="match status" value="1"/>
</dbReference>
<keyword evidence="8 14" id="KW-0547">Nucleotide-binding</keyword>
<dbReference type="InterPro" id="IPR006290">
    <property type="entry name" value="CztS_silS_copS"/>
</dbReference>
<evidence type="ECO:0000256" key="7">
    <source>
        <dbReference type="ARBA" id="ARBA00022692"/>
    </source>
</evidence>
<feature type="domain" description="Histidine kinase" evidence="15">
    <location>
        <begin position="239"/>
        <end position="452"/>
    </location>
</feature>
<comment type="function">
    <text evidence="14">Member of a two-component regulatory system.</text>
</comment>
<feature type="domain" description="HAMP" evidence="16">
    <location>
        <begin position="178"/>
        <end position="231"/>
    </location>
</feature>
<dbReference type="Pfam" id="PF00512">
    <property type="entry name" value="HisKA"/>
    <property type="match status" value="1"/>
</dbReference>
<evidence type="ECO:0000259" key="15">
    <source>
        <dbReference type="PROSITE" id="PS50109"/>
    </source>
</evidence>
<dbReference type="SUPFAM" id="SSF47384">
    <property type="entry name" value="Homodimeric domain of signal transducing histidine kinase"/>
    <property type="match status" value="1"/>
</dbReference>
<dbReference type="InterPro" id="IPR036097">
    <property type="entry name" value="HisK_dim/P_sf"/>
</dbReference>
<protein>
    <recommendedName>
        <fullName evidence="14">Sensor protein</fullName>
        <ecNumber evidence="14">2.7.13.3</ecNumber>
    </recommendedName>
</protein>
<dbReference type="SUPFAM" id="SSF55874">
    <property type="entry name" value="ATPase domain of HSP90 chaperone/DNA topoisomerase II/histidine kinase"/>
    <property type="match status" value="1"/>
</dbReference>
<evidence type="ECO:0000256" key="9">
    <source>
        <dbReference type="ARBA" id="ARBA00022777"/>
    </source>
</evidence>
<evidence type="ECO:0000256" key="10">
    <source>
        <dbReference type="ARBA" id="ARBA00022840"/>
    </source>
</evidence>
<dbReference type="Gene3D" id="6.10.340.10">
    <property type="match status" value="1"/>
</dbReference>
<dbReference type="PROSITE" id="PS50885">
    <property type="entry name" value="HAMP"/>
    <property type="match status" value="1"/>
</dbReference>
<proteinExistence type="predicted"/>
<feature type="transmembrane region" description="Helical" evidence="14">
    <location>
        <begin position="159"/>
        <end position="177"/>
    </location>
</feature>
<dbReference type="GO" id="GO:0004673">
    <property type="term" value="F:protein histidine kinase activity"/>
    <property type="evidence" value="ECO:0007669"/>
    <property type="project" value="UniProtKB-EC"/>
</dbReference>
<organism evidence="17 18">
    <name type="scientific">Erwinia aeris</name>
    <dbReference type="NCBI Taxonomy" id="3239803"/>
    <lineage>
        <taxon>Bacteria</taxon>
        <taxon>Pseudomonadati</taxon>
        <taxon>Pseudomonadota</taxon>
        <taxon>Gammaproteobacteria</taxon>
        <taxon>Enterobacterales</taxon>
        <taxon>Erwiniaceae</taxon>
        <taxon>Erwinia</taxon>
    </lineage>
</organism>
<dbReference type="InterPro" id="IPR005467">
    <property type="entry name" value="His_kinase_dom"/>
</dbReference>
<dbReference type="InterPro" id="IPR036890">
    <property type="entry name" value="HATPase_C_sf"/>
</dbReference>
<dbReference type="InterPro" id="IPR003594">
    <property type="entry name" value="HATPase_dom"/>
</dbReference>
<feature type="transmembrane region" description="Helical" evidence="14">
    <location>
        <begin position="12"/>
        <end position="33"/>
    </location>
</feature>
<evidence type="ECO:0000256" key="6">
    <source>
        <dbReference type="ARBA" id="ARBA00022679"/>
    </source>
</evidence>
<keyword evidence="7 14" id="KW-0812">Transmembrane</keyword>
<keyword evidence="9 14" id="KW-0418">Kinase</keyword>
<dbReference type="PROSITE" id="PS51257">
    <property type="entry name" value="PROKAR_LIPOPROTEIN"/>
    <property type="match status" value="1"/>
</dbReference>
<keyword evidence="12 14" id="KW-0902">Two-component regulatory system</keyword>
<dbReference type="CDD" id="cd00082">
    <property type="entry name" value="HisKA"/>
    <property type="match status" value="1"/>
</dbReference>
<keyword evidence="13 14" id="KW-0472">Membrane</keyword>
<dbReference type="InterPro" id="IPR003661">
    <property type="entry name" value="HisK_dim/P_dom"/>
</dbReference>
<evidence type="ECO:0000256" key="2">
    <source>
        <dbReference type="ARBA" id="ARBA00004533"/>
    </source>
</evidence>
<dbReference type="InterPro" id="IPR050428">
    <property type="entry name" value="TCS_sensor_his_kinase"/>
</dbReference>
<dbReference type="RefSeq" id="WP_253459441.1">
    <property type="nucleotide sequence ID" value="NZ_JBGFFX010000007.1"/>
</dbReference>
<keyword evidence="18" id="KW-1185">Reference proteome</keyword>
<keyword evidence="5" id="KW-0597">Phosphoprotein</keyword>
<dbReference type="Gene3D" id="3.30.565.10">
    <property type="entry name" value="Histidine kinase-like ATPase, C-terminal domain"/>
    <property type="match status" value="1"/>
</dbReference>
<sequence length="459" mass="50766">MRKISLTARLTIIFVLIMAAACGGITLTLYGALRHELIWRDDRTLINRALQLRQLLQDGAKPEMLPLYFSRMVDTQQDILLIRQAAGPDVTINQTGIGLAALTAENQPGVLRRQRTKEGEELTILSLQGESNGGAVTLTVARLARERAKMLEQYRQESLLVCLAALMLGAILSPLLIRRGLRAIGALSKITAATHADRLSDSVPLNTLPRELLPLGEALNVMRSRLAHDFTRLTRFADDLAHELRTPVNVMLSQNQVALGQERTPEAYQQLLEGNIEELENLSRLTDNILFLARADHHNVALRKEVFSLPDTLENITDFLEPLAEEKGLRFALEAEGDIQADKMLFQRALVNLITNAVRHAPENTLVRIKTEATGEAVDIAVGNKGEPLAETEKLFERFWRGDEARNSVGSGLGLALVKAIAELHGGYAWYQHREGENLFGIRLGGETPARQGRAGEQA</sequence>
<dbReference type="SMART" id="SM00388">
    <property type="entry name" value="HisKA"/>
    <property type="match status" value="1"/>
</dbReference>
<dbReference type="InterPro" id="IPR003660">
    <property type="entry name" value="HAMP_dom"/>
</dbReference>
<dbReference type="Proteomes" id="UP001565243">
    <property type="component" value="Unassembled WGS sequence"/>
</dbReference>
<reference evidence="17 18" key="1">
    <citation type="submission" date="2024-07" db="EMBL/GenBank/DDBJ databases">
        <authorList>
            <person name="Hebao G."/>
        </authorList>
    </citation>
    <scope>NUCLEOTIDE SEQUENCE [LARGE SCALE GENOMIC DNA]</scope>
    <source>
        <strain evidence="17 18">ACCC 02193</strain>
    </source>
</reference>
<dbReference type="Pfam" id="PF02518">
    <property type="entry name" value="HATPase_c"/>
    <property type="match status" value="1"/>
</dbReference>
<comment type="caution">
    <text evidence="17">The sequence shown here is derived from an EMBL/GenBank/DDBJ whole genome shotgun (WGS) entry which is preliminary data.</text>
</comment>
<keyword evidence="10 14" id="KW-0067">ATP-binding</keyword>
<dbReference type="PANTHER" id="PTHR45436">
    <property type="entry name" value="SENSOR HISTIDINE KINASE YKOH"/>
    <property type="match status" value="1"/>
</dbReference>
<comment type="catalytic activity">
    <reaction evidence="1 14">
        <text>ATP + protein L-histidine = ADP + protein N-phospho-L-histidine.</text>
        <dbReference type="EC" id="2.7.13.3"/>
    </reaction>
</comment>
<evidence type="ECO:0000313" key="18">
    <source>
        <dbReference type="Proteomes" id="UP001565243"/>
    </source>
</evidence>
<dbReference type="SMART" id="SM00387">
    <property type="entry name" value="HATPase_c"/>
    <property type="match status" value="1"/>
</dbReference>
<evidence type="ECO:0000259" key="16">
    <source>
        <dbReference type="PROSITE" id="PS50885"/>
    </source>
</evidence>
<evidence type="ECO:0000256" key="12">
    <source>
        <dbReference type="ARBA" id="ARBA00023012"/>
    </source>
</evidence>
<evidence type="ECO:0000256" key="1">
    <source>
        <dbReference type="ARBA" id="ARBA00000085"/>
    </source>
</evidence>
<dbReference type="NCBIfam" id="TIGR01386">
    <property type="entry name" value="cztS_silS_copS"/>
    <property type="match status" value="1"/>
</dbReference>
<evidence type="ECO:0000256" key="5">
    <source>
        <dbReference type="ARBA" id="ARBA00022553"/>
    </source>
</evidence>
<evidence type="ECO:0000256" key="3">
    <source>
        <dbReference type="ARBA" id="ARBA00022475"/>
    </source>
</evidence>
<dbReference type="PANTHER" id="PTHR45436:SF3">
    <property type="entry name" value="SENSOR HISTIDINE KINASE HPRS"/>
    <property type="match status" value="1"/>
</dbReference>
<gene>
    <name evidence="17" type="ORF">AB6T85_13025</name>
</gene>
<keyword evidence="4 14" id="KW-0997">Cell inner membrane</keyword>
<dbReference type="EC" id="2.7.13.3" evidence="14"/>
<keyword evidence="11 14" id="KW-1133">Transmembrane helix</keyword>
<comment type="subcellular location">
    <subcellularLocation>
        <location evidence="2 14">Cell inner membrane</location>
    </subcellularLocation>
</comment>
<evidence type="ECO:0000313" key="17">
    <source>
        <dbReference type="EMBL" id="MEY8771325.1"/>
    </source>
</evidence>
<dbReference type="PROSITE" id="PS50109">
    <property type="entry name" value="HIS_KIN"/>
    <property type="match status" value="1"/>
</dbReference>
<evidence type="ECO:0000256" key="14">
    <source>
        <dbReference type="RuleBase" id="RU364088"/>
    </source>
</evidence>
<evidence type="ECO:0000256" key="11">
    <source>
        <dbReference type="ARBA" id="ARBA00022989"/>
    </source>
</evidence>
<dbReference type="PRINTS" id="PR00344">
    <property type="entry name" value="BCTRLSENSOR"/>
</dbReference>
<accession>A0ABV4E8S8</accession>
<evidence type="ECO:0000256" key="13">
    <source>
        <dbReference type="ARBA" id="ARBA00023136"/>
    </source>
</evidence>
<keyword evidence="6 14" id="KW-0808">Transferase</keyword>